<keyword evidence="5" id="KW-0804">Transcription</keyword>
<evidence type="ECO:0000256" key="3">
    <source>
        <dbReference type="ARBA" id="ARBA00023015"/>
    </source>
</evidence>
<keyword evidence="4" id="KW-0238">DNA-binding</keyword>
<dbReference type="EMBL" id="CAJPDR010000197">
    <property type="protein sequence ID" value="CAF9924981.1"/>
    <property type="molecule type" value="Genomic_DNA"/>
</dbReference>
<gene>
    <name evidence="9" type="ORF">ALECFALPRED_002880</name>
</gene>
<comment type="subcellular location">
    <subcellularLocation>
        <location evidence="1">Nucleus</location>
    </subcellularLocation>
</comment>
<evidence type="ECO:0000256" key="7">
    <source>
        <dbReference type="SAM" id="MobiDB-lite"/>
    </source>
</evidence>
<evidence type="ECO:0000313" key="10">
    <source>
        <dbReference type="Proteomes" id="UP000664203"/>
    </source>
</evidence>
<sequence length="175" mass="19098">MAKRKSASSAAAAAAETYDSDGGFVEDAPRSKKAKSVKDGGGGKDGGERSLKEDRKGELGKKDGEEFWELTSKRRVGISEFKGKNMINIREYYEKDGEALPGKKGISLPIEQFNTLIKLLPQIETALAEKGESIERPDYGGVGASAAVDEEDDEEEDEEVEKKGKKNFEETSDEE</sequence>
<dbReference type="GO" id="GO:0005634">
    <property type="term" value="C:nucleus"/>
    <property type="evidence" value="ECO:0007669"/>
    <property type="project" value="UniProtKB-SubCell"/>
</dbReference>
<comment type="caution">
    <text evidence="9">The sequence shown here is derived from an EMBL/GenBank/DDBJ whole genome shotgun (WGS) entry which is preliminary data.</text>
</comment>
<dbReference type="GO" id="GO:0003713">
    <property type="term" value="F:transcription coactivator activity"/>
    <property type="evidence" value="ECO:0007669"/>
    <property type="project" value="InterPro"/>
</dbReference>
<organism evidence="9 10">
    <name type="scientific">Alectoria fallacina</name>
    <dbReference type="NCBI Taxonomy" id="1903189"/>
    <lineage>
        <taxon>Eukaryota</taxon>
        <taxon>Fungi</taxon>
        <taxon>Dikarya</taxon>
        <taxon>Ascomycota</taxon>
        <taxon>Pezizomycotina</taxon>
        <taxon>Lecanoromycetes</taxon>
        <taxon>OSLEUM clade</taxon>
        <taxon>Lecanoromycetidae</taxon>
        <taxon>Lecanorales</taxon>
        <taxon>Lecanorineae</taxon>
        <taxon>Parmeliaceae</taxon>
        <taxon>Alectoria</taxon>
    </lineage>
</organism>
<dbReference type="Gene3D" id="2.30.31.10">
    <property type="entry name" value="Transcriptional Coactivator Pc4, Chain A"/>
    <property type="match status" value="1"/>
</dbReference>
<protein>
    <recommendedName>
        <fullName evidence="8">Transcriptional coactivator p15 (PC4) C-terminal domain-containing protein</fullName>
    </recommendedName>
</protein>
<feature type="region of interest" description="Disordered" evidence="7">
    <location>
        <begin position="1"/>
        <end position="66"/>
    </location>
</feature>
<dbReference type="GO" id="GO:0003677">
    <property type="term" value="F:DNA binding"/>
    <property type="evidence" value="ECO:0007669"/>
    <property type="project" value="UniProtKB-KW"/>
</dbReference>
<feature type="domain" description="Transcriptional coactivator p15 (PC4) C-terminal" evidence="8">
    <location>
        <begin position="68"/>
        <end position="118"/>
    </location>
</feature>
<dbReference type="Proteomes" id="UP000664203">
    <property type="component" value="Unassembled WGS sequence"/>
</dbReference>
<dbReference type="SUPFAM" id="SSF54447">
    <property type="entry name" value="ssDNA-binding transcriptional regulator domain"/>
    <property type="match status" value="1"/>
</dbReference>
<evidence type="ECO:0000313" key="9">
    <source>
        <dbReference type="EMBL" id="CAF9924981.1"/>
    </source>
</evidence>
<keyword evidence="6" id="KW-0539">Nucleus</keyword>
<dbReference type="InterPro" id="IPR045125">
    <property type="entry name" value="Sub1/Tcp4-like"/>
</dbReference>
<dbReference type="GO" id="GO:0060261">
    <property type="term" value="P:positive regulation of transcription initiation by RNA polymerase II"/>
    <property type="evidence" value="ECO:0007669"/>
    <property type="project" value="InterPro"/>
</dbReference>
<dbReference type="AlphaFoldDB" id="A0A8H3FPQ9"/>
<evidence type="ECO:0000256" key="5">
    <source>
        <dbReference type="ARBA" id="ARBA00023163"/>
    </source>
</evidence>
<evidence type="ECO:0000259" key="8">
    <source>
        <dbReference type="Pfam" id="PF02229"/>
    </source>
</evidence>
<feature type="compositionally biased region" description="Basic and acidic residues" evidence="7">
    <location>
        <begin position="160"/>
        <end position="169"/>
    </location>
</feature>
<dbReference type="InterPro" id="IPR003173">
    <property type="entry name" value="PC4_C"/>
</dbReference>
<evidence type="ECO:0000256" key="1">
    <source>
        <dbReference type="ARBA" id="ARBA00004123"/>
    </source>
</evidence>
<reference evidence="9" key="1">
    <citation type="submission" date="2021-03" db="EMBL/GenBank/DDBJ databases">
        <authorList>
            <person name="Tagirdzhanova G."/>
        </authorList>
    </citation>
    <scope>NUCLEOTIDE SEQUENCE</scope>
</reference>
<comment type="similarity">
    <text evidence="2">Belongs to the transcriptional coactivator PC4 family.</text>
</comment>
<evidence type="ECO:0000256" key="6">
    <source>
        <dbReference type="ARBA" id="ARBA00023242"/>
    </source>
</evidence>
<name>A0A8H3FPQ9_9LECA</name>
<dbReference type="Pfam" id="PF02229">
    <property type="entry name" value="PC4"/>
    <property type="match status" value="1"/>
</dbReference>
<feature type="compositionally biased region" description="Acidic residues" evidence="7">
    <location>
        <begin position="148"/>
        <end position="159"/>
    </location>
</feature>
<dbReference type="OrthoDB" id="2505440at2759"/>
<keyword evidence="10" id="KW-1185">Reference proteome</keyword>
<dbReference type="PANTHER" id="PTHR13215">
    <property type="entry name" value="RNA POLYMERASE II TRANSCRIPTIONAL COACTIVATOR"/>
    <property type="match status" value="1"/>
</dbReference>
<feature type="region of interest" description="Disordered" evidence="7">
    <location>
        <begin position="131"/>
        <end position="175"/>
    </location>
</feature>
<keyword evidence="3" id="KW-0805">Transcription regulation</keyword>
<feature type="compositionally biased region" description="Basic and acidic residues" evidence="7">
    <location>
        <begin position="36"/>
        <end position="65"/>
    </location>
</feature>
<accession>A0A8H3FPQ9</accession>
<dbReference type="InterPro" id="IPR009044">
    <property type="entry name" value="ssDNA-bd_transcriptional_reg"/>
</dbReference>
<proteinExistence type="inferred from homology"/>
<evidence type="ECO:0000256" key="2">
    <source>
        <dbReference type="ARBA" id="ARBA00009001"/>
    </source>
</evidence>
<evidence type="ECO:0000256" key="4">
    <source>
        <dbReference type="ARBA" id="ARBA00023125"/>
    </source>
</evidence>